<evidence type="ECO:0000313" key="1">
    <source>
        <dbReference type="EMBL" id="KAF7267595.1"/>
    </source>
</evidence>
<sequence length="71" mass="7699">MSETFLLPAWHGGSKFQILQCVGGEARGEARSGPAGTPKPATLLSLNVLNKIQVGSQEREFIYQKKGPKPF</sequence>
<accession>A0A834HYP0</accession>
<protein>
    <submittedName>
        <fullName evidence="1">Uncharacterized protein</fullName>
    </submittedName>
</protein>
<dbReference type="Proteomes" id="UP000625711">
    <property type="component" value="Unassembled WGS sequence"/>
</dbReference>
<evidence type="ECO:0000313" key="2">
    <source>
        <dbReference type="Proteomes" id="UP000625711"/>
    </source>
</evidence>
<keyword evidence="2" id="KW-1185">Reference proteome</keyword>
<dbReference type="EMBL" id="JAACXV010014405">
    <property type="protein sequence ID" value="KAF7267595.1"/>
    <property type="molecule type" value="Genomic_DNA"/>
</dbReference>
<gene>
    <name evidence="1" type="ORF">GWI33_019206</name>
</gene>
<dbReference type="AlphaFoldDB" id="A0A834HYP0"/>
<comment type="caution">
    <text evidence="1">The sequence shown here is derived from an EMBL/GenBank/DDBJ whole genome shotgun (WGS) entry which is preliminary data.</text>
</comment>
<name>A0A834HYP0_RHYFE</name>
<organism evidence="1 2">
    <name type="scientific">Rhynchophorus ferrugineus</name>
    <name type="common">Red palm weevil</name>
    <name type="synonym">Curculio ferrugineus</name>
    <dbReference type="NCBI Taxonomy" id="354439"/>
    <lineage>
        <taxon>Eukaryota</taxon>
        <taxon>Metazoa</taxon>
        <taxon>Ecdysozoa</taxon>
        <taxon>Arthropoda</taxon>
        <taxon>Hexapoda</taxon>
        <taxon>Insecta</taxon>
        <taxon>Pterygota</taxon>
        <taxon>Neoptera</taxon>
        <taxon>Endopterygota</taxon>
        <taxon>Coleoptera</taxon>
        <taxon>Polyphaga</taxon>
        <taxon>Cucujiformia</taxon>
        <taxon>Curculionidae</taxon>
        <taxon>Dryophthorinae</taxon>
        <taxon>Rhynchophorus</taxon>
    </lineage>
</organism>
<proteinExistence type="predicted"/>
<reference evidence="1" key="1">
    <citation type="submission" date="2020-08" db="EMBL/GenBank/DDBJ databases">
        <title>Genome sequencing and assembly of the red palm weevil Rhynchophorus ferrugineus.</title>
        <authorList>
            <person name="Dias G.B."/>
            <person name="Bergman C.M."/>
            <person name="Manee M."/>
        </authorList>
    </citation>
    <scope>NUCLEOTIDE SEQUENCE</scope>
    <source>
        <strain evidence="1">AA-2017</strain>
        <tissue evidence="1">Whole larva</tissue>
    </source>
</reference>